<dbReference type="SMART" id="SM00065">
    <property type="entry name" value="GAF"/>
    <property type="match status" value="1"/>
</dbReference>
<dbReference type="PANTHER" id="PTHR40660">
    <property type="entry name" value="5'-PHOSPHATE OXIDASE PUTATIVE DOMAIN-CONTAINING PROTEIN-RELATED"/>
    <property type="match status" value="1"/>
</dbReference>
<protein>
    <submittedName>
        <fullName evidence="2">GAF domain-containing protein</fullName>
    </submittedName>
</protein>
<dbReference type="SUPFAM" id="SSF55781">
    <property type="entry name" value="GAF domain-like"/>
    <property type="match status" value="1"/>
</dbReference>
<dbReference type="InterPro" id="IPR011576">
    <property type="entry name" value="Pyridox_Oxase_N"/>
</dbReference>
<dbReference type="EMBL" id="JAFKCS010000004">
    <property type="protein sequence ID" value="MBN7819465.1"/>
    <property type="molecule type" value="Genomic_DNA"/>
</dbReference>
<feature type="domain" description="GAF" evidence="1">
    <location>
        <begin position="162"/>
        <end position="326"/>
    </location>
</feature>
<organism evidence="2 3">
    <name type="scientific">Bowmanella yangjiangensis</name>
    <dbReference type="NCBI Taxonomy" id="2811230"/>
    <lineage>
        <taxon>Bacteria</taxon>
        <taxon>Pseudomonadati</taxon>
        <taxon>Pseudomonadota</taxon>
        <taxon>Gammaproteobacteria</taxon>
        <taxon>Alteromonadales</taxon>
        <taxon>Alteromonadaceae</taxon>
        <taxon>Bowmanella</taxon>
    </lineage>
</organism>
<evidence type="ECO:0000259" key="1">
    <source>
        <dbReference type="SMART" id="SM00065"/>
    </source>
</evidence>
<sequence>MMQMISLESIRNCLEGLVPSGVATCGADGMPNVTLVSQTMYVDSHHIALSFQFFNKTRENILVNPIASVLMMDPDTAARYRLMVHYLRTETSGPLFERMRAKLAGIATHEGVEDVFKLKGADVYRVLNIEHVPGRELPSTQYGAPILPSMRRCIDSLGQYGSLDALVDKLLDSLDRYFDIRHSMFLMADVPENKLYTLCSRGYPTSGIGAEIPFGVGVIGVAARECVPIRILFAASEYQYTRAMHSEAIKQGLSSGLEAEIPFPGLTSPGSQMAVPIMSNGRLLAVLYVESPLPNQFGYDMEDALVALCAKMGESIQLLQLQAQQGYSTKTNPTAAQPCSNRAEGPSLKVKYFSRDHSLFLDEEYLIKGVAGAILWYLLNTIQKEGRCEFSNRELRLEGQLPLPDIADNLDARLLLLSRRLQERSDCLAIEKSGRGRFKLLLQRPLELVKD</sequence>
<comment type="caution">
    <text evidence="2">The sequence shown here is derived from an EMBL/GenBank/DDBJ whole genome shotgun (WGS) entry which is preliminary data.</text>
</comment>
<dbReference type="Pfam" id="PF01243">
    <property type="entry name" value="PNPOx_N"/>
    <property type="match status" value="1"/>
</dbReference>
<proteinExistence type="predicted"/>
<evidence type="ECO:0000313" key="2">
    <source>
        <dbReference type="EMBL" id="MBN7819465.1"/>
    </source>
</evidence>
<dbReference type="PANTHER" id="PTHR40660:SF1">
    <property type="entry name" value="5'-PHOSPHATE OXIDASE PUTATIVE DOMAIN-CONTAINING PROTEIN-RELATED"/>
    <property type="match status" value="1"/>
</dbReference>
<accession>A0ABS3CS56</accession>
<keyword evidence="3" id="KW-1185">Reference proteome</keyword>
<dbReference type="InterPro" id="IPR003018">
    <property type="entry name" value="GAF"/>
</dbReference>
<reference evidence="2 3" key="1">
    <citation type="submission" date="2021-03" db="EMBL/GenBank/DDBJ databases">
        <title>novel species isolated from a fishpond in China.</title>
        <authorList>
            <person name="Lu H."/>
            <person name="Cai Z."/>
        </authorList>
    </citation>
    <scope>NUCLEOTIDE SEQUENCE [LARGE SCALE GENOMIC DNA]</scope>
    <source>
        <strain evidence="2 3">Y57</strain>
    </source>
</reference>
<gene>
    <name evidence="2" type="ORF">J0A65_06290</name>
</gene>
<dbReference type="InterPro" id="IPR029016">
    <property type="entry name" value="GAF-like_dom_sf"/>
</dbReference>
<dbReference type="Pfam" id="PF13185">
    <property type="entry name" value="GAF_2"/>
    <property type="match status" value="1"/>
</dbReference>
<dbReference type="RefSeq" id="WP_206593289.1">
    <property type="nucleotide sequence ID" value="NZ_JAFKCS010000004.1"/>
</dbReference>
<dbReference type="Proteomes" id="UP000663992">
    <property type="component" value="Unassembled WGS sequence"/>
</dbReference>
<dbReference type="Gene3D" id="2.30.110.10">
    <property type="entry name" value="Electron Transport, Fmn-binding Protein, Chain A"/>
    <property type="match status" value="1"/>
</dbReference>
<evidence type="ECO:0000313" key="3">
    <source>
        <dbReference type="Proteomes" id="UP000663992"/>
    </source>
</evidence>
<dbReference type="SUPFAM" id="SSF50475">
    <property type="entry name" value="FMN-binding split barrel"/>
    <property type="match status" value="1"/>
</dbReference>
<dbReference type="InterPro" id="IPR012349">
    <property type="entry name" value="Split_barrel_FMN-bd"/>
</dbReference>
<dbReference type="Gene3D" id="3.30.450.40">
    <property type="match status" value="1"/>
</dbReference>
<name>A0ABS3CS56_9ALTE</name>